<dbReference type="CDD" id="cd06225">
    <property type="entry name" value="HAMP"/>
    <property type="match status" value="1"/>
</dbReference>
<dbReference type="Pfam" id="PF12729">
    <property type="entry name" value="4HB_MCP_1"/>
    <property type="match status" value="1"/>
</dbReference>
<keyword evidence="7" id="KW-0472">Membrane</keyword>
<feature type="region of interest" description="Disordered" evidence="6">
    <location>
        <begin position="515"/>
        <end position="534"/>
    </location>
</feature>
<feature type="transmembrane region" description="Helical" evidence="7">
    <location>
        <begin position="186"/>
        <end position="210"/>
    </location>
</feature>
<evidence type="ECO:0000259" key="9">
    <source>
        <dbReference type="PROSITE" id="PS50885"/>
    </source>
</evidence>
<dbReference type="PRINTS" id="PR00260">
    <property type="entry name" value="CHEMTRNSDUCR"/>
</dbReference>
<comment type="subcellular location">
    <subcellularLocation>
        <location evidence="1">Membrane</location>
    </subcellularLocation>
</comment>
<dbReference type="Pfam" id="PF00015">
    <property type="entry name" value="MCPsignal"/>
    <property type="match status" value="1"/>
</dbReference>
<evidence type="ECO:0000256" key="3">
    <source>
        <dbReference type="ARBA" id="ARBA00029447"/>
    </source>
</evidence>
<dbReference type="GO" id="GO:0006935">
    <property type="term" value="P:chemotaxis"/>
    <property type="evidence" value="ECO:0007669"/>
    <property type="project" value="InterPro"/>
</dbReference>
<evidence type="ECO:0000256" key="1">
    <source>
        <dbReference type="ARBA" id="ARBA00004370"/>
    </source>
</evidence>
<comment type="similarity">
    <text evidence="3">Belongs to the methyl-accepting chemotaxis (MCP) protein family.</text>
</comment>
<dbReference type="PANTHER" id="PTHR43531">
    <property type="entry name" value="PROTEIN ICFG"/>
    <property type="match status" value="1"/>
</dbReference>
<dbReference type="AlphaFoldDB" id="A0A4U1HPU3"/>
<dbReference type="InterPro" id="IPR004089">
    <property type="entry name" value="MCPsignal_dom"/>
</dbReference>
<feature type="coiled-coil region" evidence="5">
    <location>
        <begin position="469"/>
        <end position="507"/>
    </location>
</feature>
<feature type="domain" description="HAMP" evidence="9">
    <location>
        <begin position="211"/>
        <end position="264"/>
    </location>
</feature>
<keyword evidence="7" id="KW-1133">Transmembrane helix</keyword>
<dbReference type="OrthoDB" id="9147953at2"/>
<evidence type="ECO:0000256" key="5">
    <source>
        <dbReference type="SAM" id="Coils"/>
    </source>
</evidence>
<evidence type="ECO:0000256" key="6">
    <source>
        <dbReference type="SAM" id="MobiDB-lite"/>
    </source>
</evidence>
<dbReference type="PROSITE" id="PS50111">
    <property type="entry name" value="CHEMOTAXIS_TRANSDUC_2"/>
    <property type="match status" value="1"/>
</dbReference>
<dbReference type="FunFam" id="1.10.287.950:FF:000001">
    <property type="entry name" value="Methyl-accepting chemotaxis sensory transducer"/>
    <property type="match status" value="1"/>
</dbReference>
<proteinExistence type="inferred from homology"/>
<dbReference type="CDD" id="cd11386">
    <property type="entry name" value="MCP_signal"/>
    <property type="match status" value="1"/>
</dbReference>
<evidence type="ECO:0000256" key="2">
    <source>
        <dbReference type="ARBA" id="ARBA00022481"/>
    </source>
</evidence>
<comment type="caution">
    <text evidence="10">The sequence shown here is derived from an EMBL/GenBank/DDBJ whole genome shotgun (WGS) entry which is preliminary data.</text>
</comment>
<gene>
    <name evidence="10" type="ORF">FAZ69_27960</name>
</gene>
<dbReference type="SUPFAM" id="SSF58104">
    <property type="entry name" value="Methyl-accepting chemotaxis protein (MCP) signaling domain"/>
    <property type="match status" value="1"/>
</dbReference>
<evidence type="ECO:0000256" key="7">
    <source>
        <dbReference type="SAM" id="Phobius"/>
    </source>
</evidence>
<dbReference type="SMART" id="SM00283">
    <property type="entry name" value="MA"/>
    <property type="match status" value="1"/>
</dbReference>
<keyword evidence="11" id="KW-1185">Reference proteome</keyword>
<dbReference type="GO" id="GO:0004888">
    <property type="term" value="F:transmembrane signaling receptor activity"/>
    <property type="evidence" value="ECO:0007669"/>
    <property type="project" value="InterPro"/>
</dbReference>
<sequence>MTISRRLYLVFALLAASLVLCGAMGIAFLLKSHSRFEYVQDHTIPGIADIDKIVAQSTALRILLNKQILAADEPKRAKVETRIAATLDKLDELVGYYNKNDVSDATDQRMTDAMRADLANVRTMLPAFLAKADAGDHEGAVTMLADDTTGIGAAIQKLLADLNAQITYNIKLGNDLRTANKAAFQMSFWVMLLGVAAVLLGVGAFGLSVVRGVKLSLNGMRAAMTEMQASLDLTRAAPVRRMDEIGQTAAAFNALLEQFRNVIGSVVLSTDSVRTGAQEISSGNTDLSSRTEEQAASLEETAASMTQLTETVKQNADNAREANRLATDATETADLGNEAVQGMVHAIGKISGSSSKISEITGVIESIAFQTNILALNAAVEAARAGELGRGFAVVASEVRNLAQRSSAAAKEIKDLIESSVILIRDGAQQAVKAGETMGDVKQAIKNVSDIVGAIAAASEEQSRGIEQVNQAVNQMDQVTQQNAALVEQAAAAAQSLEEQARSLKVTVSVFRLGGTSPSTPPSAMPQGQYAFSG</sequence>
<feature type="compositionally biased region" description="Polar residues" evidence="6">
    <location>
        <begin position="278"/>
        <end position="288"/>
    </location>
</feature>
<protein>
    <submittedName>
        <fullName evidence="10">HAMP domain-containing protein</fullName>
    </submittedName>
</protein>
<dbReference type="Proteomes" id="UP000305539">
    <property type="component" value="Unassembled WGS sequence"/>
</dbReference>
<dbReference type="InterPro" id="IPR004090">
    <property type="entry name" value="Chemotax_Me-accpt_rcpt"/>
</dbReference>
<keyword evidence="4" id="KW-0807">Transducer</keyword>
<evidence type="ECO:0000259" key="8">
    <source>
        <dbReference type="PROSITE" id="PS50111"/>
    </source>
</evidence>
<keyword evidence="7" id="KW-0812">Transmembrane</keyword>
<dbReference type="InterPro" id="IPR024478">
    <property type="entry name" value="HlyB_4HB_MCP"/>
</dbReference>
<dbReference type="EMBL" id="SWJE01000018">
    <property type="protein sequence ID" value="TKC81504.1"/>
    <property type="molecule type" value="Genomic_DNA"/>
</dbReference>
<evidence type="ECO:0000256" key="4">
    <source>
        <dbReference type="PROSITE-ProRule" id="PRU00284"/>
    </source>
</evidence>
<dbReference type="GO" id="GO:0007165">
    <property type="term" value="P:signal transduction"/>
    <property type="evidence" value="ECO:0007669"/>
    <property type="project" value="UniProtKB-KW"/>
</dbReference>
<keyword evidence="5" id="KW-0175">Coiled coil</keyword>
<dbReference type="InterPro" id="IPR051310">
    <property type="entry name" value="MCP_chemotaxis"/>
</dbReference>
<dbReference type="PANTHER" id="PTHR43531:SF14">
    <property type="entry name" value="METHYL-ACCEPTING CHEMOTAXIS PROTEIN I-RELATED"/>
    <property type="match status" value="1"/>
</dbReference>
<evidence type="ECO:0000313" key="10">
    <source>
        <dbReference type="EMBL" id="TKC81504.1"/>
    </source>
</evidence>
<name>A0A4U1HPU3_9BURK</name>
<feature type="region of interest" description="Disordered" evidence="6">
    <location>
        <begin position="278"/>
        <end position="301"/>
    </location>
</feature>
<dbReference type="Gene3D" id="1.10.287.950">
    <property type="entry name" value="Methyl-accepting chemotaxis protein"/>
    <property type="match status" value="1"/>
</dbReference>
<feature type="domain" description="Methyl-accepting transducer" evidence="8">
    <location>
        <begin position="269"/>
        <end position="498"/>
    </location>
</feature>
<dbReference type="PROSITE" id="PS50885">
    <property type="entry name" value="HAMP"/>
    <property type="match status" value="1"/>
</dbReference>
<dbReference type="InterPro" id="IPR003660">
    <property type="entry name" value="HAMP_dom"/>
</dbReference>
<dbReference type="GO" id="GO:0005886">
    <property type="term" value="C:plasma membrane"/>
    <property type="evidence" value="ECO:0007669"/>
    <property type="project" value="TreeGrafter"/>
</dbReference>
<evidence type="ECO:0000313" key="11">
    <source>
        <dbReference type="Proteomes" id="UP000305539"/>
    </source>
</evidence>
<keyword evidence="2" id="KW-0488">Methylation</keyword>
<reference evidence="10 11" key="1">
    <citation type="submission" date="2019-04" db="EMBL/GenBank/DDBJ databases">
        <title>Trinickia sp. 7GSK02, isolated from subtropical forest soil.</title>
        <authorList>
            <person name="Gao Z.-H."/>
            <person name="Qiu L.-H."/>
        </authorList>
    </citation>
    <scope>NUCLEOTIDE SEQUENCE [LARGE SCALE GENOMIC DNA]</scope>
    <source>
        <strain evidence="10 11">7GSK02</strain>
    </source>
</reference>
<organism evidence="10 11">
    <name type="scientific">Trinickia terrae</name>
    <dbReference type="NCBI Taxonomy" id="2571161"/>
    <lineage>
        <taxon>Bacteria</taxon>
        <taxon>Pseudomonadati</taxon>
        <taxon>Pseudomonadota</taxon>
        <taxon>Betaproteobacteria</taxon>
        <taxon>Burkholderiales</taxon>
        <taxon>Burkholderiaceae</taxon>
        <taxon>Trinickia</taxon>
    </lineage>
</organism>
<accession>A0A4U1HPU3</accession>